<sequence>MTMKLRMSVLQKKRDEFVKILQQAQSEAAAFRNDGVYLEKYIQNPRHIEFQVSVFVFFVIVKLKRPIFPFQLVEFLTATTCLFQVLADK</sequence>
<evidence type="ECO:0000313" key="3">
    <source>
        <dbReference type="Proteomes" id="UP000235145"/>
    </source>
</evidence>
<dbReference type="AlphaFoldDB" id="A0A9R1VI02"/>
<dbReference type="Gene3D" id="3.30.1490.20">
    <property type="entry name" value="ATP-grasp fold, A domain"/>
    <property type="match status" value="1"/>
</dbReference>
<dbReference type="EMBL" id="NBSK02000005">
    <property type="protein sequence ID" value="KAJ0207622.1"/>
    <property type="molecule type" value="Genomic_DNA"/>
</dbReference>
<dbReference type="InterPro" id="IPR005479">
    <property type="entry name" value="CPAse_ATP-bd"/>
</dbReference>
<dbReference type="PANTHER" id="PTHR48095">
    <property type="entry name" value="PYRUVATE CARBOXYLASE SUBUNIT A"/>
    <property type="match status" value="1"/>
</dbReference>
<keyword evidence="3" id="KW-1185">Reference proteome</keyword>
<protein>
    <recommendedName>
        <fullName evidence="1">Carbamoyl phosphate synthase ATP-binding domain-containing protein</fullName>
    </recommendedName>
</protein>
<gene>
    <name evidence="2" type="ORF">LSAT_V11C500276610</name>
</gene>
<organism evidence="2 3">
    <name type="scientific">Lactuca sativa</name>
    <name type="common">Garden lettuce</name>
    <dbReference type="NCBI Taxonomy" id="4236"/>
    <lineage>
        <taxon>Eukaryota</taxon>
        <taxon>Viridiplantae</taxon>
        <taxon>Streptophyta</taxon>
        <taxon>Embryophyta</taxon>
        <taxon>Tracheophyta</taxon>
        <taxon>Spermatophyta</taxon>
        <taxon>Magnoliopsida</taxon>
        <taxon>eudicotyledons</taxon>
        <taxon>Gunneridae</taxon>
        <taxon>Pentapetalae</taxon>
        <taxon>asterids</taxon>
        <taxon>campanulids</taxon>
        <taxon>Asterales</taxon>
        <taxon>Asteraceae</taxon>
        <taxon>Cichorioideae</taxon>
        <taxon>Cichorieae</taxon>
        <taxon>Lactucinae</taxon>
        <taxon>Lactuca</taxon>
    </lineage>
</organism>
<dbReference type="Pfam" id="PF02786">
    <property type="entry name" value="CPSase_L_D2"/>
    <property type="match status" value="1"/>
</dbReference>
<dbReference type="InterPro" id="IPR013815">
    <property type="entry name" value="ATP_grasp_subdomain_1"/>
</dbReference>
<dbReference type="PANTHER" id="PTHR48095:SF2">
    <property type="entry name" value="BIOTIN CARBOXYLASE, CHLOROPLASTIC"/>
    <property type="match status" value="1"/>
</dbReference>
<accession>A0A9R1VI02</accession>
<dbReference type="InterPro" id="IPR051602">
    <property type="entry name" value="ACC_Biotin_Carboxylase"/>
</dbReference>
<dbReference type="GO" id="GO:0005524">
    <property type="term" value="F:ATP binding"/>
    <property type="evidence" value="ECO:0007669"/>
    <property type="project" value="InterPro"/>
</dbReference>
<feature type="domain" description="Carbamoyl phosphate synthase ATP-binding" evidence="1">
    <location>
        <begin position="11"/>
        <end position="52"/>
    </location>
</feature>
<dbReference type="SUPFAM" id="SSF56059">
    <property type="entry name" value="Glutathione synthetase ATP-binding domain-like"/>
    <property type="match status" value="1"/>
</dbReference>
<proteinExistence type="predicted"/>
<reference evidence="2 3" key="1">
    <citation type="journal article" date="2017" name="Nat. Commun.">
        <title>Genome assembly with in vitro proximity ligation data and whole-genome triplication in lettuce.</title>
        <authorList>
            <person name="Reyes-Chin-Wo S."/>
            <person name="Wang Z."/>
            <person name="Yang X."/>
            <person name="Kozik A."/>
            <person name="Arikit S."/>
            <person name="Song C."/>
            <person name="Xia L."/>
            <person name="Froenicke L."/>
            <person name="Lavelle D.O."/>
            <person name="Truco M.J."/>
            <person name="Xia R."/>
            <person name="Zhu S."/>
            <person name="Xu C."/>
            <person name="Xu H."/>
            <person name="Xu X."/>
            <person name="Cox K."/>
            <person name="Korf I."/>
            <person name="Meyers B.C."/>
            <person name="Michelmore R.W."/>
        </authorList>
    </citation>
    <scope>NUCLEOTIDE SEQUENCE [LARGE SCALE GENOMIC DNA]</scope>
    <source>
        <strain evidence="3">cv. Salinas</strain>
        <tissue evidence="2">Seedlings</tissue>
    </source>
</reference>
<evidence type="ECO:0000313" key="2">
    <source>
        <dbReference type="EMBL" id="KAJ0207622.1"/>
    </source>
</evidence>
<comment type="caution">
    <text evidence="2">The sequence shown here is derived from an EMBL/GenBank/DDBJ whole genome shotgun (WGS) entry which is preliminary data.</text>
</comment>
<dbReference type="Gene3D" id="3.30.470.20">
    <property type="entry name" value="ATP-grasp fold, B domain"/>
    <property type="match status" value="1"/>
</dbReference>
<evidence type="ECO:0000259" key="1">
    <source>
        <dbReference type="Pfam" id="PF02786"/>
    </source>
</evidence>
<dbReference type="Proteomes" id="UP000235145">
    <property type="component" value="Unassembled WGS sequence"/>
</dbReference>
<name>A0A9R1VI02_LACSA</name>